<evidence type="ECO:0000256" key="3">
    <source>
        <dbReference type="SAM" id="MobiDB-lite"/>
    </source>
</evidence>
<dbReference type="OrthoDB" id="26525at2759"/>
<dbReference type="FunFam" id="1.10.238.10:FF:000001">
    <property type="entry name" value="Calmodulin 1"/>
    <property type="match status" value="1"/>
</dbReference>
<name>A0A9W6C1F2_9CHLO</name>
<keyword evidence="2" id="KW-0106">Calcium</keyword>
<feature type="compositionally biased region" description="Low complexity" evidence="3">
    <location>
        <begin position="253"/>
        <end position="262"/>
    </location>
</feature>
<dbReference type="InterPro" id="IPR018247">
    <property type="entry name" value="EF_Hand_1_Ca_BS"/>
</dbReference>
<dbReference type="InterPro" id="IPR011992">
    <property type="entry name" value="EF-hand-dom_pair"/>
</dbReference>
<feature type="compositionally biased region" description="Polar residues" evidence="3">
    <location>
        <begin position="223"/>
        <end position="240"/>
    </location>
</feature>
<keyword evidence="6" id="KW-1185">Reference proteome</keyword>
<feature type="compositionally biased region" description="Polar residues" evidence="3">
    <location>
        <begin position="367"/>
        <end position="381"/>
    </location>
</feature>
<feature type="compositionally biased region" description="Gly residues" evidence="3">
    <location>
        <begin position="288"/>
        <end position="298"/>
    </location>
</feature>
<dbReference type="InterPro" id="IPR050230">
    <property type="entry name" value="CALM/Myosin/TropC-like"/>
</dbReference>
<feature type="compositionally biased region" description="Gly residues" evidence="3">
    <location>
        <begin position="418"/>
        <end position="436"/>
    </location>
</feature>
<evidence type="ECO:0000313" key="5">
    <source>
        <dbReference type="EMBL" id="GLC61715.1"/>
    </source>
</evidence>
<dbReference type="SUPFAM" id="SSF47473">
    <property type="entry name" value="EF-hand"/>
    <property type="match status" value="1"/>
</dbReference>
<dbReference type="PROSITE" id="PS50222">
    <property type="entry name" value="EF_HAND_2"/>
    <property type="match status" value="2"/>
</dbReference>
<reference evidence="5 6" key="1">
    <citation type="journal article" date="2023" name="Commun. Biol.">
        <title>Reorganization of the ancestral sex-determining regions during the evolution of trioecy in Pleodorina starrii.</title>
        <authorList>
            <person name="Takahashi K."/>
            <person name="Suzuki S."/>
            <person name="Kawai-Toyooka H."/>
            <person name="Yamamoto K."/>
            <person name="Hamaji T."/>
            <person name="Ootsuki R."/>
            <person name="Yamaguchi H."/>
            <person name="Kawachi M."/>
            <person name="Higashiyama T."/>
            <person name="Nozaki H."/>
        </authorList>
    </citation>
    <scope>NUCLEOTIDE SEQUENCE [LARGE SCALE GENOMIC DNA]</scope>
    <source>
        <strain evidence="5 6">NIES-4479</strain>
    </source>
</reference>
<dbReference type="EMBL" id="BRXU01000050">
    <property type="protein sequence ID" value="GLC61715.1"/>
    <property type="molecule type" value="Genomic_DNA"/>
</dbReference>
<evidence type="ECO:0000256" key="1">
    <source>
        <dbReference type="ARBA" id="ARBA00022737"/>
    </source>
</evidence>
<dbReference type="AlphaFoldDB" id="A0A9W6C1F2"/>
<keyword evidence="1" id="KW-0677">Repeat</keyword>
<feature type="compositionally biased region" description="Low complexity" evidence="3">
    <location>
        <begin position="442"/>
        <end position="459"/>
    </location>
</feature>
<gene>
    <name evidence="5" type="primary">PLEST001363</name>
    <name evidence="5" type="ORF">PLESTB_001795100</name>
</gene>
<organism evidence="5 6">
    <name type="scientific">Pleodorina starrii</name>
    <dbReference type="NCBI Taxonomy" id="330485"/>
    <lineage>
        <taxon>Eukaryota</taxon>
        <taxon>Viridiplantae</taxon>
        <taxon>Chlorophyta</taxon>
        <taxon>core chlorophytes</taxon>
        <taxon>Chlorophyceae</taxon>
        <taxon>CS clade</taxon>
        <taxon>Chlamydomonadales</taxon>
        <taxon>Volvocaceae</taxon>
        <taxon>Pleodorina</taxon>
    </lineage>
</organism>
<feature type="domain" description="EF-hand" evidence="4">
    <location>
        <begin position="109"/>
        <end position="144"/>
    </location>
</feature>
<feature type="compositionally biased region" description="Low complexity" evidence="3">
    <location>
        <begin position="278"/>
        <end position="287"/>
    </location>
</feature>
<proteinExistence type="predicted"/>
<accession>A0A9W6C1F2</accession>
<dbReference type="InterPro" id="IPR002048">
    <property type="entry name" value="EF_hand_dom"/>
</dbReference>
<dbReference type="PANTHER" id="PTHR23048">
    <property type="entry name" value="MYOSIN LIGHT CHAIN 1, 3"/>
    <property type="match status" value="1"/>
</dbReference>
<feature type="domain" description="EF-hand" evidence="4">
    <location>
        <begin position="145"/>
        <end position="180"/>
    </location>
</feature>
<dbReference type="SMART" id="SM00054">
    <property type="entry name" value="EFh"/>
    <property type="match status" value="2"/>
</dbReference>
<feature type="compositionally biased region" description="Low complexity" evidence="3">
    <location>
        <begin position="306"/>
        <end position="317"/>
    </location>
</feature>
<comment type="caution">
    <text evidence="5">The sequence shown here is derived from an EMBL/GenBank/DDBJ whole genome shotgun (WGS) entry which is preliminary data.</text>
</comment>
<sequence length="459" mass="46907">MFGVHLRFLRDRVKRKKDNDSDELSLETSNLTPGQIATAQKALRILGLESRLDELKREDCVVFLYAMGLNPTDDIIDSKLRAFKLHHKKFFTFGQLAHVWHSMLQDLTDEDEILKRAFQFFDKDGNGEISVQELRTTMHELGDLLTDEEITSFMTIMDVNNDGAIGYNEFLATLKTQAPNLAGGGSVVPLDSLEALRSLQLQQLQQQEAVATAASLSSATAAPNGTSQPPQAPNVPSTAADQKPGGADGAQKPAASPFGGPAAAPPGPPGGGGGGSCAAGPPGSTSGAVGGGQAGGGPPERTRGPAIARSASASSSSTQLPAFPAWRQSSLKAGLAPPPPAAAAEPLLATDAAAAAPPPPPPLARPTSSNRRLRQSLSASRVASGLGTGSGPAPVPSLERAGSQRRADDTPPPRPVPGGLGSRRGSGSGGEGGDPGQGLRAPSTLEPGSGSGSEGTATT</sequence>
<evidence type="ECO:0000259" key="4">
    <source>
        <dbReference type="PROSITE" id="PS50222"/>
    </source>
</evidence>
<dbReference type="GO" id="GO:0016460">
    <property type="term" value="C:myosin II complex"/>
    <property type="evidence" value="ECO:0007669"/>
    <property type="project" value="TreeGrafter"/>
</dbReference>
<protein>
    <recommendedName>
        <fullName evidence="4">EF-hand domain-containing protein</fullName>
    </recommendedName>
</protein>
<dbReference type="Pfam" id="PF13499">
    <property type="entry name" value="EF-hand_7"/>
    <property type="match status" value="1"/>
</dbReference>
<evidence type="ECO:0000256" key="2">
    <source>
        <dbReference type="ARBA" id="ARBA00022837"/>
    </source>
</evidence>
<dbReference type="GO" id="GO:0005509">
    <property type="term" value="F:calcium ion binding"/>
    <property type="evidence" value="ECO:0007669"/>
    <property type="project" value="InterPro"/>
</dbReference>
<dbReference type="Proteomes" id="UP001165080">
    <property type="component" value="Unassembled WGS sequence"/>
</dbReference>
<evidence type="ECO:0000313" key="6">
    <source>
        <dbReference type="Proteomes" id="UP001165080"/>
    </source>
</evidence>
<dbReference type="PANTHER" id="PTHR23048:SF0">
    <property type="entry name" value="CALMODULIN LIKE 3"/>
    <property type="match status" value="1"/>
</dbReference>
<dbReference type="PROSITE" id="PS00018">
    <property type="entry name" value="EF_HAND_1"/>
    <property type="match status" value="2"/>
</dbReference>
<dbReference type="CDD" id="cd00051">
    <property type="entry name" value="EFh"/>
    <property type="match status" value="1"/>
</dbReference>
<feature type="compositionally biased region" description="Low complexity" evidence="3">
    <location>
        <begin position="342"/>
        <end position="355"/>
    </location>
</feature>
<feature type="region of interest" description="Disordered" evidence="3">
    <location>
        <begin position="215"/>
        <end position="459"/>
    </location>
</feature>
<dbReference type="Gene3D" id="1.10.238.10">
    <property type="entry name" value="EF-hand"/>
    <property type="match status" value="1"/>
</dbReference>